<accession>A0A2G9ZMG4</accession>
<comment type="caution">
    <text evidence="1">The sequence shown here is derived from an EMBL/GenBank/DDBJ whole genome shotgun (WGS) entry which is preliminary data.</text>
</comment>
<reference evidence="1 2" key="1">
    <citation type="submission" date="2017-09" db="EMBL/GenBank/DDBJ databases">
        <title>Depth-based differentiation of microbial function through sediment-hosted aquifers and enrichment of novel symbionts in the deep terrestrial subsurface.</title>
        <authorList>
            <person name="Probst A.J."/>
            <person name="Ladd B."/>
            <person name="Jarett J.K."/>
            <person name="Geller-Mcgrath D.E."/>
            <person name="Sieber C.M."/>
            <person name="Emerson J.B."/>
            <person name="Anantharaman K."/>
            <person name="Thomas B.C."/>
            <person name="Malmstrom R."/>
            <person name="Stieglmeier M."/>
            <person name="Klingl A."/>
            <person name="Woyke T."/>
            <person name="Ryan C.M."/>
            <person name="Banfield J.F."/>
        </authorList>
    </citation>
    <scope>NUCLEOTIDE SEQUENCE [LARGE SCALE GENOMIC DNA]</scope>
    <source>
        <strain evidence="1">CG23_combo_of_CG06-09_8_20_14_all_49_15</strain>
    </source>
</reference>
<evidence type="ECO:0000313" key="1">
    <source>
        <dbReference type="EMBL" id="PIP33528.1"/>
    </source>
</evidence>
<dbReference type="EMBL" id="PCSD01000094">
    <property type="protein sequence ID" value="PIP33528.1"/>
    <property type="molecule type" value="Genomic_DNA"/>
</dbReference>
<evidence type="ECO:0000313" key="2">
    <source>
        <dbReference type="Proteomes" id="UP000230729"/>
    </source>
</evidence>
<protein>
    <submittedName>
        <fullName evidence="1">Uncharacterized protein</fullName>
    </submittedName>
</protein>
<organism evidence="1 2">
    <name type="scientific">Candidatus Falkowbacteria bacterium CG23_combo_of_CG06-09_8_20_14_all_49_15</name>
    <dbReference type="NCBI Taxonomy" id="1974572"/>
    <lineage>
        <taxon>Bacteria</taxon>
        <taxon>Candidatus Falkowiibacteriota</taxon>
    </lineage>
</organism>
<proteinExistence type="predicted"/>
<name>A0A2G9ZMG4_9BACT</name>
<dbReference type="Proteomes" id="UP000230729">
    <property type="component" value="Unassembled WGS sequence"/>
</dbReference>
<sequence>MPASQYKGQPDLNSNGGKRVEEVVIDVFMRVLTNLRGHNQGVVMCAANGIYTIIFAVPADSLRHGLFQKGEIAPDSGSKKMLLADACQLKKTIIVQDAINDQRVEYMRDHIRNKQIRSVAVYPAFFRELTYLSVIDKVAPSEPGFCKEEIVIMERCSAILQSDLAKMSYRLRNSRTGEKANGQNTLKGIINHYLRNRTPVIGGLAKRLYENGTLSEEQKKRYAQLIMSEIAIFENDLLDLSEFLSLEDGSAIGSVDLADCLRLISGGLTMDGSVKISQGCPEIVEWPLREINFIVSQMAKYLADNSKGAIAVRADCAEGKIAIEIANDAFAPYKDTDIKLNIIKYVVEHRLDGAFQLSKDCLVILLPC</sequence>
<dbReference type="AlphaFoldDB" id="A0A2G9ZMG4"/>
<gene>
    <name evidence="1" type="ORF">COX22_03890</name>
</gene>